<evidence type="ECO:0000313" key="16">
    <source>
        <dbReference type="EMBL" id="SBV90721.1"/>
    </source>
</evidence>
<evidence type="ECO:0000259" key="15">
    <source>
        <dbReference type="Pfam" id="PF07715"/>
    </source>
</evidence>
<keyword evidence="4 10" id="KW-1134">Transmembrane beta strand</keyword>
<dbReference type="InterPro" id="IPR037066">
    <property type="entry name" value="Plug_dom_sf"/>
</dbReference>
<protein>
    <submittedName>
        <fullName evidence="16">TonB-dependent heme/hemoglobin receptor family protein</fullName>
    </submittedName>
</protein>
<dbReference type="PANTHER" id="PTHR30069:SF41">
    <property type="entry name" value="HEME_HEMOPEXIN UTILIZATION PROTEIN C"/>
    <property type="match status" value="1"/>
</dbReference>
<dbReference type="GO" id="GO:0015344">
    <property type="term" value="F:siderophore uptake transmembrane transporter activity"/>
    <property type="evidence" value="ECO:0007669"/>
    <property type="project" value="TreeGrafter"/>
</dbReference>
<evidence type="ECO:0000256" key="11">
    <source>
        <dbReference type="PROSITE-ProRule" id="PRU10144"/>
    </source>
</evidence>
<name>A0A212IU47_9PROT</name>
<evidence type="ECO:0000256" key="8">
    <source>
        <dbReference type="ARBA" id="ARBA00023136"/>
    </source>
</evidence>
<dbReference type="InterPro" id="IPR039426">
    <property type="entry name" value="TonB-dep_rcpt-like"/>
</dbReference>
<evidence type="ECO:0000256" key="13">
    <source>
        <dbReference type="SAM" id="SignalP"/>
    </source>
</evidence>
<organism evidence="16">
    <name type="scientific">uncultured Alphaproteobacteria bacterium</name>
    <dbReference type="NCBI Taxonomy" id="91750"/>
    <lineage>
        <taxon>Bacteria</taxon>
        <taxon>Pseudomonadati</taxon>
        <taxon>Pseudomonadota</taxon>
        <taxon>Alphaproteobacteria</taxon>
        <taxon>environmental samples</taxon>
    </lineage>
</organism>
<evidence type="ECO:0000256" key="1">
    <source>
        <dbReference type="ARBA" id="ARBA00004571"/>
    </source>
</evidence>
<proteinExistence type="inferred from homology"/>
<evidence type="ECO:0000256" key="3">
    <source>
        <dbReference type="ARBA" id="ARBA00022448"/>
    </source>
</evidence>
<evidence type="ECO:0000256" key="2">
    <source>
        <dbReference type="ARBA" id="ARBA00009810"/>
    </source>
</evidence>
<comment type="subcellular location">
    <subcellularLocation>
        <location evidence="1 10">Cell outer membrane</location>
        <topology evidence="1 10">Multi-pass membrane protein</topology>
    </subcellularLocation>
</comment>
<dbReference type="Pfam" id="PF00593">
    <property type="entry name" value="TonB_dep_Rec_b-barrel"/>
    <property type="match status" value="1"/>
</dbReference>
<keyword evidence="16" id="KW-0675">Receptor</keyword>
<dbReference type="InterPro" id="IPR036942">
    <property type="entry name" value="Beta-barrel_TonB_sf"/>
</dbReference>
<dbReference type="EMBL" id="FLUO01000001">
    <property type="protein sequence ID" value="SBV90721.1"/>
    <property type="molecule type" value="Genomic_DNA"/>
</dbReference>
<dbReference type="InterPro" id="IPR012910">
    <property type="entry name" value="Plug_dom"/>
</dbReference>
<dbReference type="PROSITE" id="PS01156">
    <property type="entry name" value="TONB_DEPENDENT_REC_2"/>
    <property type="match status" value="1"/>
</dbReference>
<keyword evidence="3 10" id="KW-0813">Transport</keyword>
<dbReference type="InterPro" id="IPR000531">
    <property type="entry name" value="Beta-barrel_TonB"/>
</dbReference>
<feature type="domain" description="TonB-dependent receptor plug" evidence="15">
    <location>
        <begin position="48"/>
        <end position="148"/>
    </location>
</feature>
<gene>
    <name evidence="16" type="ORF">KL86APRO_10036</name>
</gene>
<dbReference type="Gene3D" id="2.170.130.10">
    <property type="entry name" value="TonB-dependent receptor, plug domain"/>
    <property type="match status" value="1"/>
</dbReference>
<dbReference type="GO" id="GO:0015232">
    <property type="term" value="F:heme transmembrane transporter activity"/>
    <property type="evidence" value="ECO:0007669"/>
    <property type="project" value="InterPro"/>
</dbReference>
<keyword evidence="7 12" id="KW-0798">TonB box</keyword>
<feature type="signal peptide" evidence="13">
    <location>
        <begin position="1"/>
        <end position="24"/>
    </location>
</feature>
<dbReference type="PROSITE" id="PS52016">
    <property type="entry name" value="TONB_DEPENDENT_REC_3"/>
    <property type="match status" value="1"/>
</dbReference>
<evidence type="ECO:0000256" key="5">
    <source>
        <dbReference type="ARBA" id="ARBA00022692"/>
    </source>
</evidence>
<evidence type="ECO:0000256" key="10">
    <source>
        <dbReference type="PROSITE-ProRule" id="PRU01360"/>
    </source>
</evidence>
<dbReference type="AlphaFoldDB" id="A0A212IU47"/>
<dbReference type="NCBIfam" id="TIGR01785">
    <property type="entry name" value="TonB-hemin"/>
    <property type="match status" value="1"/>
</dbReference>
<evidence type="ECO:0000256" key="4">
    <source>
        <dbReference type="ARBA" id="ARBA00022452"/>
    </source>
</evidence>
<dbReference type="InterPro" id="IPR011276">
    <property type="entry name" value="TonB_haem/Hb_rcpt"/>
</dbReference>
<keyword evidence="8 10" id="KW-0472">Membrane</keyword>
<dbReference type="GO" id="GO:0009279">
    <property type="term" value="C:cell outer membrane"/>
    <property type="evidence" value="ECO:0007669"/>
    <property type="project" value="UniProtKB-SubCell"/>
</dbReference>
<feature type="chain" id="PRO_5012668192" evidence="13">
    <location>
        <begin position="25"/>
        <end position="659"/>
    </location>
</feature>
<comment type="similarity">
    <text evidence="2 10 12">Belongs to the TonB-dependent receptor family.</text>
</comment>
<keyword evidence="6 13" id="KW-0732">Signal</keyword>
<evidence type="ECO:0000256" key="7">
    <source>
        <dbReference type="ARBA" id="ARBA00023077"/>
    </source>
</evidence>
<keyword evidence="9 10" id="KW-0998">Cell outer membrane</keyword>
<keyword evidence="5 10" id="KW-0812">Transmembrane</keyword>
<dbReference type="CDD" id="cd01347">
    <property type="entry name" value="ligand_gated_channel"/>
    <property type="match status" value="1"/>
</dbReference>
<dbReference type="SUPFAM" id="SSF56935">
    <property type="entry name" value="Porins"/>
    <property type="match status" value="1"/>
</dbReference>
<accession>A0A212IU47</accession>
<reference evidence="16" key="1">
    <citation type="submission" date="2016-04" db="EMBL/GenBank/DDBJ databases">
        <authorList>
            <person name="Evans L.H."/>
            <person name="Alamgir A."/>
            <person name="Owens N."/>
            <person name="Weber N.D."/>
            <person name="Virtaneva K."/>
            <person name="Barbian K."/>
            <person name="Babar A."/>
            <person name="Rosenke K."/>
        </authorList>
    </citation>
    <scope>NUCLEOTIDE SEQUENCE</scope>
    <source>
        <strain evidence="16">86</strain>
    </source>
</reference>
<feature type="short sequence motif" description="TonB C-terminal box" evidence="11">
    <location>
        <begin position="642"/>
        <end position="659"/>
    </location>
</feature>
<evidence type="ECO:0000256" key="9">
    <source>
        <dbReference type="ARBA" id="ARBA00023237"/>
    </source>
</evidence>
<dbReference type="GO" id="GO:0044718">
    <property type="term" value="P:siderophore transmembrane transport"/>
    <property type="evidence" value="ECO:0007669"/>
    <property type="project" value="TreeGrafter"/>
</dbReference>
<dbReference type="InterPro" id="IPR010917">
    <property type="entry name" value="TonB_rcpt_CS"/>
</dbReference>
<feature type="domain" description="TonB-dependent receptor-like beta-barrel" evidence="14">
    <location>
        <begin position="233"/>
        <end position="630"/>
    </location>
</feature>
<evidence type="ECO:0000259" key="14">
    <source>
        <dbReference type="Pfam" id="PF00593"/>
    </source>
</evidence>
<evidence type="ECO:0000256" key="12">
    <source>
        <dbReference type="RuleBase" id="RU003357"/>
    </source>
</evidence>
<evidence type="ECO:0000256" key="6">
    <source>
        <dbReference type="ARBA" id="ARBA00022729"/>
    </source>
</evidence>
<dbReference type="PANTHER" id="PTHR30069">
    <property type="entry name" value="TONB-DEPENDENT OUTER MEMBRANE RECEPTOR"/>
    <property type="match status" value="1"/>
</dbReference>
<dbReference type="Pfam" id="PF07715">
    <property type="entry name" value="Plug"/>
    <property type="match status" value="1"/>
</dbReference>
<sequence>MFKDTWIVAAVAAGSLASAAAAQAQSAPAATIPLGTLNVTADPPADPAKNATRIDREEIESFGGIDDALRSTPGVFTQDNPQQPGFGVNIRGFEGVGRVNMMVDGVRQSFRFSGHEAGGFTYVDPNLLAGVDLTRGEVTTTGGGGLAGSVDFRTLDVDDILRGDATRGVLGRVSWGSNGAGFSEMLSAATKVDGFGVAGAISKRDSDDYEGGDGRTVDDTAQDLISGLIKFNAELTDEQHVALGAVFYNNDFFANSYGQTVQNNTYTARYNYNPHNGIVDLTVNGYYNDLKMKYTSGTGSYVGRNITDKGAGFDVSNLSSVEFGAVRLRSTNGFEYFHDDVTSRSGGVNPGDGTSATGGVFTENTFTYGIFDLTAGLRYSFYSLDGSGTLSSAFGDYDVDASKGELDPKITLAARVTDWLQPYVTFSRSMRAPTLQETMLGGDHPGAASQSFIPNPDLKPETQIGWEFGANVKTADLLTTGDKLTIRADYYVMDVDDYIASTLNPTWFRYQYVNVEGTTKVQGLELAAAYDMGRAFGDLAYTHSDSNLPSQLPGLGASQYLPDDVVAVTAGLRFLDRKLTVGGRYTYVSGGMVATVTGVFQTDASYDIVDAFATYAVTDDVDVSLKATNLFDEKYVPFLSNSTEYGPGRTVYLATQFRF</sequence>
<dbReference type="Gene3D" id="2.40.170.20">
    <property type="entry name" value="TonB-dependent receptor, beta-barrel domain"/>
    <property type="match status" value="1"/>
</dbReference>